<keyword evidence="2" id="KW-1185">Reference proteome</keyword>
<name>A0A2W7TP68_9FLAO</name>
<dbReference type="AlphaFoldDB" id="A0A2W7TP68"/>
<organism evidence="1 2">
    <name type="scientific">Flavobacterium aquariorum</name>
    <dbReference type="NCBI Taxonomy" id="2217670"/>
    <lineage>
        <taxon>Bacteria</taxon>
        <taxon>Pseudomonadati</taxon>
        <taxon>Bacteroidota</taxon>
        <taxon>Flavobacteriia</taxon>
        <taxon>Flavobacteriales</taxon>
        <taxon>Flavobacteriaceae</taxon>
        <taxon>Flavobacterium</taxon>
    </lineage>
</organism>
<protein>
    <submittedName>
        <fullName evidence="1">Uncharacterized protein</fullName>
    </submittedName>
</protein>
<sequence length="102" mass="11558">MSEANAQFNNLQSTIYNLQSTIYNLQSTIYNLQSTICNLQSFLSWRITGYPLQFFTQNQSNTSTAGASFGRFLVSVLLMVSGKNFPFLSLTQFVFIRSDALF</sequence>
<comment type="caution">
    <text evidence="1">The sequence shown here is derived from an EMBL/GenBank/DDBJ whole genome shotgun (WGS) entry which is preliminary data.</text>
</comment>
<gene>
    <name evidence="1" type="ORF">DOS84_15900</name>
</gene>
<accession>A0A2W7TP68</accession>
<evidence type="ECO:0000313" key="1">
    <source>
        <dbReference type="EMBL" id="PZX92293.1"/>
    </source>
</evidence>
<dbReference type="EMBL" id="QKXH01000011">
    <property type="protein sequence ID" value="PZX92293.1"/>
    <property type="molecule type" value="Genomic_DNA"/>
</dbReference>
<evidence type="ECO:0000313" key="2">
    <source>
        <dbReference type="Proteomes" id="UP000249177"/>
    </source>
</evidence>
<reference evidence="1 2" key="1">
    <citation type="submission" date="2018-06" db="EMBL/GenBank/DDBJ databases">
        <title>Flavobacterium sp IMCC34762, genome.</title>
        <authorList>
            <person name="Joung Y."/>
            <person name="Cho J."/>
            <person name="Song J."/>
        </authorList>
    </citation>
    <scope>NUCLEOTIDE SEQUENCE [LARGE SCALE GENOMIC DNA]</scope>
    <source>
        <strain evidence="1 2">IMCC34762</strain>
    </source>
</reference>
<proteinExistence type="predicted"/>
<dbReference type="Proteomes" id="UP000249177">
    <property type="component" value="Unassembled WGS sequence"/>
</dbReference>